<dbReference type="Gene3D" id="3.40.50.880">
    <property type="match status" value="1"/>
</dbReference>
<reference evidence="3" key="1">
    <citation type="submission" date="2017-01" db="EMBL/GenBank/DDBJ databases">
        <authorList>
            <person name="Varghese N."/>
            <person name="Submissions S."/>
        </authorList>
    </citation>
    <scope>NUCLEOTIDE SEQUENCE [LARGE SCALE GENOMIC DNA]</scope>
    <source>
        <strain evidence="3">DM9</strain>
    </source>
</reference>
<dbReference type="Proteomes" id="UP000185924">
    <property type="component" value="Unassembled WGS sequence"/>
</dbReference>
<keyword evidence="1" id="KW-0472">Membrane</keyword>
<organism evidence="2 3">
    <name type="scientific">Pontibacter lucknowensis</name>
    <dbReference type="NCBI Taxonomy" id="1077936"/>
    <lineage>
        <taxon>Bacteria</taxon>
        <taxon>Pseudomonadati</taxon>
        <taxon>Bacteroidota</taxon>
        <taxon>Cytophagia</taxon>
        <taxon>Cytophagales</taxon>
        <taxon>Hymenobacteraceae</taxon>
        <taxon>Pontibacter</taxon>
    </lineage>
</organism>
<dbReference type="OrthoDB" id="9763076at2"/>
<dbReference type="PANTHER" id="PTHR37947:SF1">
    <property type="entry name" value="BLL2462 PROTEIN"/>
    <property type="match status" value="1"/>
</dbReference>
<dbReference type="RefSeq" id="WP_076422283.1">
    <property type="nucleotide sequence ID" value="NZ_FTNM01000003.1"/>
</dbReference>
<dbReference type="SUPFAM" id="SSF53300">
    <property type="entry name" value="vWA-like"/>
    <property type="match status" value="1"/>
</dbReference>
<keyword evidence="1" id="KW-1133">Transmembrane helix</keyword>
<evidence type="ECO:0000256" key="1">
    <source>
        <dbReference type="SAM" id="Phobius"/>
    </source>
</evidence>
<dbReference type="AlphaFoldDB" id="A0A1N6YBH6"/>
<feature type="transmembrane region" description="Helical" evidence="1">
    <location>
        <begin position="42"/>
        <end position="64"/>
    </location>
</feature>
<accession>A0A1N6YBH6</accession>
<dbReference type="PROSITE" id="PS51257">
    <property type="entry name" value="PROKAR_LIPOPROTEIN"/>
    <property type="match status" value="1"/>
</dbReference>
<dbReference type="STRING" id="1077936.SAMN05421545_2394"/>
<evidence type="ECO:0008006" key="4">
    <source>
        <dbReference type="Google" id="ProtNLM"/>
    </source>
</evidence>
<dbReference type="SUPFAM" id="SSF52317">
    <property type="entry name" value="Class I glutamine amidotransferase-like"/>
    <property type="match status" value="1"/>
</dbReference>
<feature type="transmembrane region" description="Helical" evidence="1">
    <location>
        <begin position="12"/>
        <end position="30"/>
    </location>
</feature>
<keyword evidence="1" id="KW-0812">Transmembrane</keyword>
<dbReference type="InterPro" id="IPR029062">
    <property type="entry name" value="Class_I_gatase-like"/>
</dbReference>
<protein>
    <recommendedName>
        <fullName evidence="4">VWA domain-containing protein</fullName>
    </recommendedName>
</protein>
<evidence type="ECO:0000313" key="3">
    <source>
        <dbReference type="Proteomes" id="UP000185924"/>
    </source>
</evidence>
<evidence type="ECO:0000313" key="2">
    <source>
        <dbReference type="EMBL" id="SIR11856.1"/>
    </source>
</evidence>
<name>A0A1N6YBH6_9BACT</name>
<gene>
    <name evidence="2" type="ORF">SAMN05421545_2394</name>
</gene>
<dbReference type="PANTHER" id="PTHR37947">
    <property type="entry name" value="BLL2462 PROTEIN"/>
    <property type="match status" value="1"/>
</dbReference>
<keyword evidence="3" id="KW-1185">Reference proteome</keyword>
<dbReference type="InterPro" id="IPR036465">
    <property type="entry name" value="vWFA_dom_sf"/>
</dbReference>
<sequence length="693" mass="77212">MDSFRLITTYSPWLILACLAVGALYAWLLYSKRTPWSAGINYTLAAVRFVVVSFLCFLLLGPLVRYVSNSTQAPTIVFAVDNSQSVALFSDSVQLRQAQQGLQALRDRLQEQGIQTEVRVLGESEAPQNLGEMQYEAETTNLSQLLRDVQRDFEQQNLAGVVLLSDGIVNQGTSPTYANYNYTIYPVAVGDTVPKKDIVMASLRYNKVNYSGNRFPLEAELQQQGFDGATVTVQLKENKKVIDRKTVTLKAGQPLQQVPFQVMASGLGKRQYEVEVLPQQGEFTELNNSRSAYIDVVKGKIKVLVAAASPHPDIKALRAAIESNENYETELFIPGLTTLKQQDYDVAVLHQLPGRTAGGEAALNLVRQKNLPALYILGPQSDIGNFNRLNVGIRINTPGQSDEVTSVINPSFSTFKVAEEATERLQQYPPATVPYGDYQLMPNTETVLYQQVGRVRTNKPLLTVQTVGDKRNAALLASGTWQWRLTETANHENAAVYDKLITNLVQLLTAPRNKKRLNVYPQLNEYSSSDEIRFAAEAYNEALEPIYGQNITLKIQDAEGAEKSFEFANGENQSGVNIGTLPGGRYTYTASARINGSLQQDKGEFIVEEQQLEALHAVADHNLLYQLGTNTGSKLYYPAQLQQLEQDILKAEHKDLIYSSESLNDLVDLKWLFFVILALVCGEWFVRKYNGSY</sequence>
<proteinExistence type="predicted"/>
<dbReference type="EMBL" id="FTNM01000003">
    <property type="protein sequence ID" value="SIR11856.1"/>
    <property type="molecule type" value="Genomic_DNA"/>
</dbReference>